<dbReference type="AlphaFoldDB" id="A0A412TPR1"/>
<dbReference type="GO" id="GO:0030313">
    <property type="term" value="C:cell envelope"/>
    <property type="evidence" value="ECO:0007669"/>
    <property type="project" value="UniProtKB-SubCell"/>
</dbReference>
<dbReference type="InterPro" id="IPR050553">
    <property type="entry name" value="Thioredoxin_ResA/DsbE_sf"/>
</dbReference>
<evidence type="ECO:0000313" key="7">
    <source>
        <dbReference type="EMBL" id="RGU55814.1"/>
    </source>
</evidence>
<dbReference type="PROSITE" id="PS51352">
    <property type="entry name" value="THIOREDOXIN_2"/>
    <property type="match status" value="1"/>
</dbReference>
<keyword evidence="4" id="KW-0676">Redox-active center</keyword>
<dbReference type="SUPFAM" id="SSF52833">
    <property type="entry name" value="Thioredoxin-like"/>
    <property type="match status" value="1"/>
</dbReference>
<gene>
    <name evidence="7" type="ORF">DWW57_11005</name>
    <name evidence="6" type="ORF">PN645_14225</name>
</gene>
<name>A0A412TPR1_9BACT</name>
<dbReference type="EMBL" id="JAQMRD010000020">
    <property type="protein sequence ID" value="MDB9224157.1"/>
    <property type="molecule type" value="Genomic_DNA"/>
</dbReference>
<dbReference type="InterPro" id="IPR013766">
    <property type="entry name" value="Thioredoxin_domain"/>
</dbReference>
<evidence type="ECO:0000313" key="6">
    <source>
        <dbReference type="EMBL" id="MDB9224157.1"/>
    </source>
</evidence>
<evidence type="ECO:0000256" key="2">
    <source>
        <dbReference type="ARBA" id="ARBA00022748"/>
    </source>
</evidence>
<dbReference type="Gene3D" id="3.40.30.10">
    <property type="entry name" value="Glutaredoxin"/>
    <property type="match status" value="1"/>
</dbReference>
<reference evidence="6" key="2">
    <citation type="submission" date="2023-01" db="EMBL/GenBank/DDBJ databases">
        <title>Human gut microbiome strain richness.</title>
        <authorList>
            <person name="Chen-Liaw A."/>
        </authorList>
    </citation>
    <scope>NUCLEOTIDE SEQUENCE</scope>
    <source>
        <strain evidence="6">RTP21484st1_B7_RTP21484_190118</strain>
    </source>
</reference>
<dbReference type="InterPro" id="IPR025380">
    <property type="entry name" value="DUF4369"/>
</dbReference>
<evidence type="ECO:0000256" key="4">
    <source>
        <dbReference type="ARBA" id="ARBA00023284"/>
    </source>
</evidence>
<dbReference type="InterPro" id="IPR036249">
    <property type="entry name" value="Thioredoxin-like_sf"/>
</dbReference>
<protein>
    <submittedName>
        <fullName evidence="7">AhpC/TSA family protein</fullName>
    </submittedName>
    <submittedName>
        <fullName evidence="6">TlpA disulfide reductase family protein</fullName>
    </submittedName>
</protein>
<evidence type="ECO:0000256" key="1">
    <source>
        <dbReference type="ARBA" id="ARBA00004196"/>
    </source>
</evidence>
<keyword evidence="2" id="KW-0201">Cytochrome c-type biogenesis</keyword>
<accession>A0A412TPR1</accession>
<dbReference type="InterPro" id="IPR000866">
    <property type="entry name" value="AhpC/TSA"/>
</dbReference>
<reference evidence="7 8" key="1">
    <citation type="submission" date="2018-08" db="EMBL/GenBank/DDBJ databases">
        <title>A genome reference for cultivated species of the human gut microbiota.</title>
        <authorList>
            <person name="Zou Y."/>
            <person name="Xue W."/>
            <person name="Luo G."/>
        </authorList>
    </citation>
    <scope>NUCLEOTIDE SEQUENCE [LARGE SCALE GENOMIC DNA]</scope>
    <source>
        <strain evidence="7 8">AF16-14</strain>
    </source>
</reference>
<comment type="caution">
    <text evidence="7">The sequence shown here is derived from an EMBL/GenBank/DDBJ whole genome shotgun (WGS) entry which is preliminary data.</text>
</comment>
<dbReference type="Pfam" id="PF00578">
    <property type="entry name" value="AhpC-TSA"/>
    <property type="match status" value="1"/>
</dbReference>
<dbReference type="PANTHER" id="PTHR42852">
    <property type="entry name" value="THIOL:DISULFIDE INTERCHANGE PROTEIN DSBE"/>
    <property type="match status" value="1"/>
</dbReference>
<keyword evidence="3" id="KW-1015">Disulfide bond</keyword>
<dbReference type="Pfam" id="PF14289">
    <property type="entry name" value="DUF4369"/>
    <property type="match status" value="1"/>
</dbReference>
<feature type="domain" description="Thioredoxin" evidence="5">
    <location>
        <begin position="224"/>
        <end position="362"/>
    </location>
</feature>
<comment type="subcellular location">
    <subcellularLocation>
        <location evidence="1">Cell envelope</location>
    </subcellularLocation>
</comment>
<organism evidence="7 8">
    <name type="scientific">Odoribacter splanchnicus</name>
    <dbReference type="NCBI Taxonomy" id="28118"/>
    <lineage>
        <taxon>Bacteria</taxon>
        <taxon>Pseudomonadati</taxon>
        <taxon>Bacteroidota</taxon>
        <taxon>Bacteroidia</taxon>
        <taxon>Bacteroidales</taxon>
        <taxon>Odoribacteraceae</taxon>
        <taxon>Odoribacter</taxon>
    </lineage>
</organism>
<evidence type="ECO:0000259" key="5">
    <source>
        <dbReference type="PROSITE" id="PS51352"/>
    </source>
</evidence>
<dbReference type="GO" id="GO:0017004">
    <property type="term" value="P:cytochrome complex assembly"/>
    <property type="evidence" value="ECO:0007669"/>
    <property type="project" value="UniProtKB-KW"/>
</dbReference>
<sequence length="363" mass="40975">MKKSVILVGLLLMGLQMFGQYKIEGQIKNHGGRILLLVQDAIGQYDTLGNSITADGKFCFTGKVEQPIAAEIRAVNTRLCFPVFLENGNYEIDADVKQPKAYKVVGGGEMQDLRNEFRKKEFMLQHECDSLRKEYEKTYGKDDYFGKLQIKGLLLQYEDLYDKAEDEFLKANDNIVSASLLAWRKDRLMEKKNLSKKYDLLGKKAKATIPGCYVKPYAEKIAALIVGGIAPDLQMKTPDGKSLSIYGVKAKAKIIDFWASWCGPCRAENPNVKKVYEKYKSKGLEIIGVSLDVKVDAWRKAIETDGLPWLHMSDLKGWNSIVTDVYQIHGIPMLFVLDENNRIVGEGLRGEELEKCVQKVLAQ</sequence>
<dbReference type="EMBL" id="QRYC01000014">
    <property type="protein sequence ID" value="RGU55814.1"/>
    <property type="molecule type" value="Genomic_DNA"/>
</dbReference>
<evidence type="ECO:0000313" key="8">
    <source>
        <dbReference type="Proteomes" id="UP000284243"/>
    </source>
</evidence>
<proteinExistence type="predicted"/>
<dbReference type="Proteomes" id="UP000284243">
    <property type="component" value="Unassembled WGS sequence"/>
</dbReference>
<dbReference type="InterPro" id="IPR017937">
    <property type="entry name" value="Thioredoxin_CS"/>
</dbReference>
<evidence type="ECO:0000256" key="3">
    <source>
        <dbReference type="ARBA" id="ARBA00023157"/>
    </source>
</evidence>
<dbReference type="CDD" id="cd02966">
    <property type="entry name" value="TlpA_like_family"/>
    <property type="match status" value="1"/>
</dbReference>
<dbReference type="PROSITE" id="PS00194">
    <property type="entry name" value="THIOREDOXIN_1"/>
    <property type="match status" value="1"/>
</dbReference>
<dbReference type="RefSeq" id="WP_022160567.1">
    <property type="nucleotide sequence ID" value="NZ_CABJFF010000018.1"/>
</dbReference>
<dbReference type="PANTHER" id="PTHR42852:SF6">
    <property type="entry name" value="THIOL:DISULFIDE INTERCHANGE PROTEIN DSBE"/>
    <property type="match status" value="1"/>
</dbReference>
<dbReference type="Proteomes" id="UP001212263">
    <property type="component" value="Unassembled WGS sequence"/>
</dbReference>